<sequence>MSPVYPSSDASDVQDTEDLNPLESLKVRKGRTNPVSSDAVLIHSLNPERVEVAERYALKSTRRSRAEEEEHEENEDKGKSESEAAAARLVVDNVLVSHEAAKASDRTNAASSRSQRSPPDAKSRDNVSGTPSEYEEDGEALPGLSELQNQLEPEATNDRTRSAHDTSSIGAVEGLMRNDGKSLVTYEMEAAGVRLEPKIWTSPNFDANQIPPGPRWVPAQTRSRRDQRWPGPWGKKESSRSPERDT</sequence>
<accession>A0ABR0JEI9</accession>
<evidence type="ECO:0000313" key="2">
    <source>
        <dbReference type="EMBL" id="KAK5062356.1"/>
    </source>
</evidence>
<dbReference type="Proteomes" id="UP001345691">
    <property type="component" value="Unassembled WGS sequence"/>
</dbReference>
<feature type="region of interest" description="Disordered" evidence="1">
    <location>
        <begin position="202"/>
        <end position="246"/>
    </location>
</feature>
<organism evidence="2 3">
    <name type="scientific">Exophiala sideris</name>
    <dbReference type="NCBI Taxonomy" id="1016849"/>
    <lineage>
        <taxon>Eukaryota</taxon>
        <taxon>Fungi</taxon>
        <taxon>Dikarya</taxon>
        <taxon>Ascomycota</taxon>
        <taxon>Pezizomycotina</taxon>
        <taxon>Eurotiomycetes</taxon>
        <taxon>Chaetothyriomycetidae</taxon>
        <taxon>Chaetothyriales</taxon>
        <taxon>Herpotrichiellaceae</taxon>
        <taxon>Exophiala</taxon>
    </lineage>
</organism>
<name>A0ABR0JEI9_9EURO</name>
<dbReference type="EMBL" id="JAVRRF010000008">
    <property type="protein sequence ID" value="KAK5062356.1"/>
    <property type="molecule type" value="Genomic_DNA"/>
</dbReference>
<feature type="compositionally biased region" description="Basic and acidic residues" evidence="1">
    <location>
        <begin position="223"/>
        <end position="246"/>
    </location>
</feature>
<feature type="compositionally biased region" description="Basic and acidic residues" evidence="1">
    <location>
        <begin position="64"/>
        <end position="82"/>
    </location>
</feature>
<proteinExistence type="predicted"/>
<gene>
    <name evidence="2" type="ORF">LTR69_004714</name>
</gene>
<evidence type="ECO:0000256" key="1">
    <source>
        <dbReference type="SAM" id="MobiDB-lite"/>
    </source>
</evidence>
<protein>
    <submittedName>
        <fullName evidence="2">Uncharacterized protein</fullName>
    </submittedName>
</protein>
<feature type="compositionally biased region" description="Polar residues" evidence="1">
    <location>
        <begin position="106"/>
        <end position="117"/>
    </location>
</feature>
<evidence type="ECO:0000313" key="3">
    <source>
        <dbReference type="Proteomes" id="UP001345691"/>
    </source>
</evidence>
<comment type="caution">
    <text evidence="2">The sequence shown here is derived from an EMBL/GenBank/DDBJ whole genome shotgun (WGS) entry which is preliminary data.</text>
</comment>
<keyword evidence="3" id="KW-1185">Reference proteome</keyword>
<feature type="region of interest" description="Disordered" evidence="1">
    <location>
        <begin position="1"/>
        <end position="178"/>
    </location>
</feature>
<reference evidence="2 3" key="1">
    <citation type="submission" date="2023-08" db="EMBL/GenBank/DDBJ databases">
        <title>Black Yeasts Isolated from many extreme environments.</title>
        <authorList>
            <person name="Coleine C."/>
            <person name="Stajich J.E."/>
            <person name="Selbmann L."/>
        </authorList>
    </citation>
    <scope>NUCLEOTIDE SEQUENCE [LARGE SCALE GENOMIC DNA]</scope>
    <source>
        <strain evidence="2 3">CCFEE 6328</strain>
    </source>
</reference>
<feature type="compositionally biased region" description="Basic and acidic residues" evidence="1">
    <location>
        <begin position="46"/>
        <end position="57"/>
    </location>
</feature>